<comment type="caution">
    <text evidence="1">The sequence shown here is derived from an EMBL/GenBank/DDBJ whole genome shotgun (WGS) entry which is preliminary data.</text>
</comment>
<dbReference type="EMBL" id="MU971523">
    <property type="protein sequence ID" value="KAK9234058.1"/>
    <property type="molecule type" value="Genomic_DNA"/>
</dbReference>
<sequence length="317" mass="35395">MSINNRPLTTPEVPQQFLEAVYLVGHIPQRALATDPRVSYALYVPPQHYNPDPNGSSSGNNHLARLPLLVYLHSTRRNISPIHNELVPFAQSTPCAILAPLFPSNIDGPNDLDSYKVLRSSTLRSDLALLSILGEIAQCWPGIETNKVFLMGFSGGGQFAHRFLYLYPERLAAVSVGAPGHVTMLDDSQSWPRGVADAESLFNRTIQKDLIKQPRIQLVVGSEDVNVHGGKEFAEWLKKLKARRNHHERDRAGDKDKDELPSMEHGRLDTLRRLHTLWKQDGIEAQLDVVEGVAHVAGGVRKRVLAFLQPLMQNLDH</sequence>
<proteinExistence type="predicted"/>
<evidence type="ECO:0000313" key="2">
    <source>
        <dbReference type="Proteomes" id="UP001433508"/>
    </source>
</evidence>
<dbReference type="Proteomes" id="UP001433508">
    <property type="component" value="Unassembled WGS sequence"/>
</dbReference>
<evidence type="ECO:0000313" key="1">
    <source>
        <dbReference type="EMBL" id="KAK9234058.1"/>
    </source>
</evidence>
<organism evidence="1 2">
    <name type="scientific">Lipomyces kononenkoae</name>
    <name type="common">Yeast</name>
    <dbReference type="NCBI Taxonomy" id="34357"/>
    <lineage>
        <taxon>Eukaryota</taxon>
        <taxon>Fungi</taxon>
        <taxon>Dikarya</taxon>
        <taxon>Ascomycota</taxon>
        <taxon>Saccharomycotina</taxon>
        <taxon>Lipomycetes</taxon>
        <taxon>Lipomycetales</taxon>
        <taxon>Lipomycetaceae</taxon>
        <taxon>Lipomyces</taxon>
    </lineage>
</organism>
<keyword evidence="2" id="KW-1185">Reference proteome</keyword>
<accession>A0ACC3SQX8</accession>
<name>A0ACC3SQX8_LIPKO</name>
<protein>
    <submittedName>
        <fullName evidence="1">Alpha/Beta hydrolase protein</fullName>
    </submittedName>
</protein>
<gene>
    <name evidence="1" type="ORF">V1525DRAFT_414294</name>
</gene>
<keyword evidence="1" id="KW-0378">Hydrolase</keyword>
<reference evidence="2" key="1">
    <citation type="journal article" date="2024" name="Front. Bioeng. Biotechnol.">
        <title>Genome-scale model development and genomic sequencing of the oleaginous clade Lipomyces.</title>
        <authorList>
            <person name="Czajka J.J."/>
            <person name="Han Y."/>
            <person name="Kim J."/>
            <person name="Mondo S.J."/>
            <person name="Hofstad B.A."/>
            <person name="Robles A."/>
            <person name="Haridas S."/>
            <person name="Riley R."/>
            <person name="LaButti K."/>
            <person name="Pangilinan J."/>
            <person name="Andreopoulos W."/>
            <person name="Lipzen A."/>
            <person name="Yan J."/>
            <person name="Wang M."/>
            <person name="Ng V."/>
            <person name="Grigoriev I.V."/>
            <person name="Spatafora J.W."/>
            <person name="Magnuson J.K."/>
            <person name="Baker S.E."/>
            <person name="Pomraning K.R."/>
        </authorList>
    </citation>
    <scope>NUCLEOTIDE SEQUENCE [LARGE SCALE GENOMIC DNA]</scope>
    <source>
        <strain evidence="2">CBS 7786</strain>
    </source>
</reference>